<dbReference type="OrthoDB" id="308476at2759"/>
<dbReference type="InParanoid" id="A0A078AE38"/>
<proteinExistence type="predicted"/>
<protein>
    <submittedName>
        <fullName evidence="2">Uncharacterized protein</fullName>
    </submittedName>
</protein>
<gene>
    <name evidence="2" type="primary">Contig11581.g12397</name>
    <name evidence="2" type="ORF">STYLEM_8774</name>
</gene>
<organism evidence="2 3">
    <name type="scientific">Stylonychia lemnae</name>
    <name type="common">Ciliate</name>
    <dbReference type="NCBI Taxonomy" id="5949"/>
    <lineage>
        <taxon>Eukaryota</taxon>
        <taxon>Sar</taxon>
        <taxon>Alveolata</taxon>
        <taxon>Ciliophora</taxon>
        <taxon>Intramacronucleata</taxon>
        <taxon>Spirotrichea</taxon>
        <taxon>Stichotrichia</taxon>
        <taxon>Sporadotrichida</taxon>
        <taxon>Oxytrichidae</taxon>
        <taxon>Stylonychinae</taxon>
        <taxon>Stylonychia</taxon>
    </lineage>
</organism>
<accession>A0A078AE38</accession>
<dbReference type="Pfam" id="PF07004">
    <property type="entry name" value="SHIPPO-rpt"/>
    <property type="match status" value="3"/>
</dbReference>
<evidence type="ECO:0000313" key="2">
    <source>
        <dbReference type="EMBL" id="CDW79782.1"/>
    </source>
</evidence>
<evidence type="ECO:0000313" key="3">
    <source>
        <dbReference type="Proteomes" id="UP000039865"/>
    </source>
</evidence>
<dbReference type="InterPro" id="IPR010736">
    <property type="entry name" value="SHIPPO-rpt"/>
</dbReference>
<feature type="region of interest" description="Disordered" evidence="1">
    <location>
        <begin position="1"/>
        <end position="21"/>
    </location>
</feature>
<feature type="region of interest" description="Disordered" evidence="1">
    <location>
        <begin position="267"/>
        <end position="306"/>
    </location>
</feature>
<evidence type="ECO:0000256" key="1">
    <source>
        <dbReference type="SAM" id="MobiDB-lite"/>
    </source>
</evidence>
<dbReference type="PANTHER" id="PTHR21580:SF28">
    <property type="entry name" value="BOREALIN N-TERMINAL DOMAIN-CONTAINING PROTEIN-RELATED"/>
    <property type="match status" value="1"/>
</dbReference>
<dbReference type="OMA" id="LAREQMN"/>
<dbReference type="EMBL" id="CCKQ01008337">
    <property type="protein sequence ID" value="CDW79782.1"/>
    <property type="molecule type" value="Genomic_DNA"/>
</dbReference>
<keyword evidence="3" id="KW-1185">Reference proteome</keyword>
<dbReference type="AlphaFoldDB" id="A0A078AE38"/>
<dbReference type="PANTHER" id="PTHR21580">
    <property type="entry name" value="SHIPPO-1-RELATED"/>
    <property type="match status" value="1"/>
</dbReference>
<sequence>MDSPQPRDGGTMMTNKFDRSVLSNTARSKSYFGNSYTEKNPMNTSTAKQMFSFSKDRRFQHYRQRLKQESGAGKAFGYTQRFKYYPSQIKHGDLPSPARYDIKGQFSPQNKSQSFSFGLAREQMNKMHIQAIEKVGKDKLPGPGQYQPPKTFGNDGLKFSMRPLTVMLNKQKELPGPGQYQQPDLVGHLNSTKFTSIQKAPQSPSFPKAKNRFETPTFKNVNPGPGNYSPKNNLNEDIYSLYKSFGKTLFGKDERKALEDKLYQNVEFPGPGNYQLPTEFGKYDPPTHLTFSPGDTKRSHTANLER</sequence>
<name>A0A078AE38_STYLE</name>
<dbReference type="InterPro" id="IPR051291">
    <property type="entry name" value="CIMAP"/>
</dbReference>
<dbReference type="Proteomes" id="UP000039865">
    <property type="component" value="Unassembled WGS sequence"/>
</dbReference>
<feature type="compositionally biased region" description="Basic and acidic residues" evidence="1">
    <location>
        <begin position="295"/>
        <end position="306"/>
    </location>
</feature>
<reference evidence="2 3" key="1">
    <citation type="submission" date="2014-06" db="EMBL/GenBank/DDBJ databases">
        <authorList>
            <person name="Swart Estienne"/>
        </authorList>
    </citation>
    <scope>NUCLEOTIDE SEQUENCE [LARGE SCALE GENOMIC DNA]</scope>
    <source>
        <strain evidence="2 3">130c</strain>
    </source>
</reference>